<sequence length="384" mass="44158">MCTDLDVFFGWMGGFDVQNDKRTFAEKDLEFQNDLIILNTFDHSFTDEDGKEATSFGFICTSRRIFCHVYYSVEAQNTDGVVGLTDGTYRIDFNLWTLVCFGTACGVYDNRTYRRSFVPWVYMFVRTEHGYAYKTMFTTTVDFAAKYFDCTLTSKYGNQDRATYIANAYKAIWSGIGILNCYPHLSRKGVPDFQLYYLSLHEVQVLPPIYTSAFRLDLNPIIPAEQIRAIRSRYQCDCNGFWTSGWLCSHVLAAMSLMKEYDLKTAVLHLPTRKKSGRQRKVRNALKEDDTGYFAVSKLEKDLVKKPSMPIGWNITMPMECTGEGGAITRRNVPGQIEDWIDCEGPRGVFKWTVRFRNGQEMQLEVDQLCNGVHTPNVPKLHEE</sequence>
<evidence type="ECO:0000313" key="3">
    <source>
        <dbReference type="EMBL" id="ETP23573.1"/>
    </source>
</evidence>
<dbReference type="EMBL" id="ANIX01000747">
    <property type="protein sequence ID" value="ETP23573.1"/>
    <property type="molecule type" value="Genomic_DNA"/>
</dbReference>
<gene>
    <name evidence="3" type="ORF">F441_03323</name>
</gene>
<evidence type="ECO:0000256" key="1">
    <source>
        <dbReference type="PROSITE-ProRule" id="PRU00325"/>
    </source>
</evidence>
<dbReference type="GO" id="GO:0008270">
    <property type="term" value="F:zinc ion binding"/>
    <property type="evidence" value="ECO:0007669"/>
    <property type="project" value="UniProtKB-KW"/>
</dbReference>
<keyword evidence="1" id="KW-0862">Zinc</keyword>
<proteinExistence type="predicted"/>
<evidence type="ECO:0000313" key="4">
    <source>
        <dbReference type="Proteomes" id="UP000018958"/>
    </source>
</evidence>
<dbReference type="OrthoDB" id="129258at2759"/>
<keyword evidence="1" id="KW-0863">Zinc-finger</keyword>
<dbReference type="PROSITE" id="PS50966">
    <property type="entry name" value="ZF_SWIM"/>
    <property type="match status" value="1"/>
</dbReference>
<dbReference type="Proteomes" id="UP000018958">
    <property type="component" value="Unassembled WGS sequence"/>
</dbReference>
<evidence type="ECO:0000259" key="2">
    <source>
        <dbReference type="PROSITE" id="PS50966"/>
    </source>
</evidence>
<keyword evidence="1" id="KW-0479">Metal-binding</keyword>
<comment type="caution">
    <text evidence="3">The sequence shown here is derived from an EMBL/GenBank/DDBJ whole genome shotgun (WGS) entry which is preliminary data.</text>
</comment>
<feature type="domain" description="SWIM-type" evidence="2">
    <location>
        <begin position="210"/>
        <end position="259"/>
    </location>
</feature>
<protein>
    <recommendedName>
        <fullName evidence="2">SWIM-type domain-containing protein</fullName>
    </recommendedName>
</protein>
<organism evidence="3 4">
    <name type="scientific">Phytophthora nicotianae CJ01A1</name>
    <dbReference type="NCBI Taxonomy" id="1317063"/>
    <lineage>
        <taxon>Eukaryota</taxon>
        <taxon>Sar</taxon>
        <taxon>Stramenopiles</taxon>
        <taxon>Oomycota</taxon>
        <taxon>Peronosporomycetes</taxon>
        <taxon>Peronosporales</taxon>
        <taxon>Peronosporaceae</taxon>
        <taxon>Phytophthora</taxon>
    </lineage>
</organism>
<accession>W2XMD3</accession>
<dbReference type="InterPro" id="IPR007527">
    <property type="entry name" value="Znf_SWIM"/>
</dbReference>
<reference evidence="3 4" key="1">
    <citation type="submission" date="2013-11" db="EMBL/GenBank/DDBJ databases">
        <title>The Genome Sequence of Phytophthora parasitica CJ01A1.</title>
        <authorList>
            <consortium name="The Broad Institute Genomics Platform"/>
            <person name="Russ C."/>
            <person name="Tyler B."/>
            <person name="Panabieres F."/>
            <person name="Shan W."/>
            <person name="Tripathy S."/>
            <person name="Grunwald N."/>
            <person name="Machado M."/>
            <person name="Johnson C.S."/>
            <person name="Walker B."/>
            <person name="Young S.K."/>
            <person name="Zeng Q."/>
            <person name="Gargeya S."/>
            <person name="Fitzgerald M."/>
            <person name="Haas B."/>
            <person name="Abouelleil A."/>
            <person name="Allen A.W."/>
            <person name="Alvarado L."/>
            <person name="Arachchi H.M."/>
            <person name="Berlin A.M."/>
            <person name="Chapman S.B."/>
            <person name="Gainer-Dewar J."/>
            <person name="Goldberg J."/>
            <person name="Griggs A."/>
            <person name="Gujja S."/>
            <person name="Hansen M."/>
            <person name="Howarth C."/>
            <person name="Imamovic A."/>
            <person name="Ireland A."/>
            <person name="Larimer J."/>
            <person name="McCowan C."/>
            <person name="Murphy C."/>
            <person name="Pearson M."/>
            <person name="Poon T.W."/>
            <person name="Priest M."/>
            <person name="Roberts A."/>
            <person name="Saif S."/>
            <person name="Shea T."/>
            <person name="Sisk P."/>
            <person name="Sykes S."/>
            <person name="Wortman J."/>
            <person name="Nusbaum C."/>
            <person name="Birren B."/>
        </authorList>
    </citation>
    <scope>NUCLEOTIDE SEQUENCE [LARGE SCALE GENOMIC DNA]</scope>
    <source>
        <strain evidence="3 4">CJ01A1</strain>
    </source>
</reference>
<name>W2XMD3_PHYNI</name>
<dbReference type="AlphaFoldDB" id="W2XMD3"/>